<sequence>MIRIWGWLLAAAFTFFSIAGNFVFLLGCSSPATVKLALNRVEVDTLALSLLRLAYNDTRNASQLLHPGLPAYWYWGTSGICSVTDSQHPIHCRPDFPATDDLWTIVWKSAGDLNIDQVQENGMRLSDAWNDALMALPSSTIRDNEYKAIRKTEASIGLCIVAVIFDFLIPPFALWKLKKSQIAKGKGKGRTSKSVYLASLFSSLLAIAAGVLAISAMKDGVRSIVDTDGFEAGQVRGLSGDGPGMFVRGTGLRLAEAATGVGPGIWLFLTAAGVRCLHSVSGLVIGLCRRS</sequence>
<keyword evidence="3" id="KW-1185">Reference proteome</keyword>
<dbReference type="AlphaFoldDB" id="A0AAV9GRN7"/>
<reference evidence="2" key="2">
    <citation type="submission" date="2023-05" db="EMBL/GenBank/DDBJ databases">
        <authorList>
            <consortium name="Lawrence Berkeley National Laboratory"/>
            <person name="Steindorff A."/>
            <person name="Hensen N."/>
            <person name="Bonometti L."/>
            <person name="Westerberg I."/>
            <person name="Brannstrom I.O."/>
            <person name="Guillou S."/>
            <person name="Cros-Aarteil S."/>
            <person name="Calhoun S."/>
            <person name="Haridas S."/>
            <person name="Kuo A."/>
            <person name="Mondo S."/>
            <person name="Pangilinan J."/>
            <person name="Riley R."/>
            <person name="Labutti K."/>
            <person name="Andreopoulos B."/>
            <person name="Lipzen A."/>
            <person name="Chen C."/>
            <person name="Yanf M."/>
            <person name="Daum C."/>
            <person name="Ng V."/>
            <person name="Clum A."/>
            <person name="Ohm R."/>
            <person name="Martin F."/>
            <person name="Silar P."/>
            <person name="Natvig D."/>
            <person name="Lalanne C."/>
            <person name="Gautier V."/>
            <person name="Ament-Velasquez S.L."/>
            <person name="Kruys A."/>
            <person name="Hutchinson M.I."/>
            <person name="Powell A.J."/>
            <person name="Barry K."/>
            <person name="Miller A.N."/>
            <person name="Grigoriev I.V."/>
            <person name="Debuchy R."/>
            <person name="Gladieux P."/>
            <person name="Thoren M.H."/>
            <person name="Johannesson H."/>
        </authorList>
    </citation>
    <scope>NUCLEOTIDE SEQUENCE</scope>
    <source>
        <strain evidence="2">PSN243</strain>
    </source>
</reference>
<keyword evidence="1" id="KW-0812">Transmembrane</keyword>
<name>A0AAV9GRN7_9PEZI</name>
<feature type="transmembrane region" description="Helical" evidence="1">
    <location>
        <begin position="265"/>
        <end position="288"/>
    </location>
</feature>
<accession>A0AAV9GRN7</accession>
<evidence type="ECO:0000313" key="2">
    <source>
        <dbReference type="EMBL" id="KAK4450609.1"/>
    </source>
</evidence>
<comment type="caution">
    <text evidence="2">The sequence shown here is derived from an EMBL/GenBank/DDBJ whole genome shotgun (WGS) entry which is preliminary data.</text>
</comment>
<proteinExistence type="predicted"/>
<keyword evidence="1" id="KW-0472">Membrane</keyword>
<organism evidence="2 3">
    <name type="scientific">Podospora aff. communis PSN243</name>
    <dbReference type="NCBI Taxonomy" id="3040156"/>
    <lineage>
        <taxon>Eukaryota</taxon>
        <taxon>Fungi</taxon>
        <taxon>Dikarya</taxon>
        <taxon>Ascomycota</taxon>
        <taxon>Pezizomycotina</taxon>
        <taxon>Sordariomycetes</taxon>
        <taxon>Sordariomycetidae</taxon>
        <taxon>Sordariales</taxon>
        <taxon>Podosporaceae</taxon>
        <taxon>Podospora</taxon>
    </lineage>
</organism>
<dbReference type="PROSITE" id="PS51257">
    <property type="entry name" value="PROKAR_LIPOPROTEIN"/>
    <property type="match status" value="1"/>
</dbReference>
<dbReference type="EMBL" id="MU865932">
    <property type="protein sequence ID" value="KAK4450609.1"/>
    <property type="molecule type" value="Genomic_DNA"/>
</dbReference>
<feature type="transmembrane region" description="Helical" evidence="1">
    <location>
        <begin position="154"/>
        <end position="175"/>
    </location>
</feature>
<evidence type="ECO:0000256" key="1">
    <source>
        <dbReference type="SAM" id="Phobius"/>
    </source>
</evidence>
<feature type="transmembrane region" description="Helical" evidence="1">
    <location>
        <begin position="195"/>
        <end position="217"/>
    </location>
</feature>
<protein>
    <submittedName>
        <fullName evidence="2">Uncharacterized protein</fullName>
    </submittedName>
</protein>
<dbReference type="Proteomes" id="UP001321760">
    <property type="component" value="Unassembled WGS sequence"/>
</dbReference>
<keyword evidence="1" id="KW-1133">Transmembrane helix</keyword>
<reference evidence="2" key="1">
    <citation type="journal article" date="2023" name="Mol. Phylogenet. Evol.">
        <title>Genome-scale phylogeny and comparative genomics of the fungal order Sordariales.</title>
        <authorList>
            <person name="Hensen N."/>
            <person name="Bonometti L."/>
            <person name="Westerberg I."/>
            <person name="Brannstrom I.O."/>
            <person name="Guillou S."/>
            <person name="Cros-Aarteil S."/>
            <person name="Calhoun S."/>
            <person name="Haridas S."/>
            <person name="Kuo A."/>
            <person name="Mondo S."/>
            <person name="Pangilinan J."/>
            <person name="Riley R."/>
            <person name="LaButti K."/>
            <person name="Andreopoulos B."/>
            <person name="Lipzen A."/>
            <person name="Chen C."/>
            <person name="Yan M."/>
            <person name="Daum C."/>
            <person name="Ng V."/>
            <person name="Clum A."/>
            <person name="Steindorff A."/>
            <person name="Ohm R.A."/>
            <person name="Martin F."/>
            <person name="Silar P."/>
            <person name="Natvig D.O."/>
            <person name="Lalanne C."/>
            <person name="Gautier V."/>
            <person name="Ament-Velasquez S.L."/>
            <person name="Kruys A."/>
            <person name="Hutchinson M.I."/>
            <person name="Powell A.J."/>
            <person name="Barry K."/>
            <person name="Miller A.N."/>
            <person name="Grigoriev I.V."/>
            <person name="Debuchy R."/>
            <person name="Gladieux P."/>
            <person name="Hiltunen Thoren M."/>
            <person name="Johannesson H."/>
        </authorList>
    </citation>
    <scope>NUCLEOTIDE SEQUENCE</scope>
    <source>
        <strain evidence="2">PSN243</strain>
    </source>
</reference>
<gene>
    <name evidence="2" type="ORF">QBC34DRAFT_402936</name>
</gene>
<evidence type="ECO:0000313" key="3">
    <source>
        <dbReference type="Proteomes" id="UP001321760"/>
    </source>
</evidence>